<evidence type="ECO:0000313" key="2">
    <source>
        <dbReference type="Proteomes" id="UP000186922"/>
    </source>
</evidence>
<proteinExistence type="predicted"/>
<sequence>MSATEYGLHYPLGEKPHDIVMANYDAVEILGLIMNETLTAGADPGDGRTVVKRVMNRTFPLSYSRVYIEDFGERRNNFCVNDLNPQTRRFQVFSPGFFYHRRFVWEFVTVYF</sequence>
<accession>A0A1D1W834</accession>
<dbReference type="STRING" id="947166.A0A1D1W834"/>
<evidence type="ECO:0008006" key="3">
    <source>
        <dbReference type="Google" id="ProtNLM"/>
    </source>
</evidence>
<name>A0A1D1W834_RAMVA</name>
<gene>
    <name evidence="1" type="primary">RvY_19056</name>
    <name evidence="1" type="synonym">RvY_19056.2</name>
    <name evidence="1" type="ORF">RvY_19056-2</name>
</gene>
<dbReference type="OrthoDB" id="1890790at2759"/>
<dbReference type="AlphaFoldDB" id="A0A1D1W834"/>
<protein>
    <recommendedName>
        <fullName evidence="3">Receptor ligand binding region domain-containing protein</fullName>
    </recommendedName>
</protein>
<dbReference type="SUPFAM" id="SSF53822">
    <property type="entry name" value="Periplasmic binding protein-like I"/>
    <property type="match status" value="1"/>
</dbReference>
<dbReference type="Gene3D" id="3.40.50.2300">
    <property type="match status" value="1"/>
</dbReference>
<keyword evidence="2" id="KW-1185">Reference proteome</keyword>
<dbReference type="EMBL" id="BDGG01000023">
    <property type="protein sequence ID" value="GAV09541.1"/>
    <property type="molecule type" value="Genomic_DNA"/>
</dbReference>
<dbReference type="InterPro" id="IPR028082">
    <property type="entry name" value="Peripla_BP_I"/>
</dbReference>
<dbReference type="Proteomes" id="UP000186922">
    <property type="component" value="Unassembled WGS sequence"/>
</dbReference>
<reference evidence="1 2" key="1">
    <citation type="journal article" date="2016" name="Nat. Commun.">
        <title>Extremotolerant tardigrade genome and improved radiotolerance of human cultured cells by tardigrade-unique protein.</title>
        <authorList>
            <person name="Hashimoto T."/>
            <person name="Horikawa D.D."/>
            <person name="Saito Y."/>
            <person name="Kuwahara H."/>
            <person name="Kozuka-Hata H."/>
            <person name="Shin-I T."/>
            <person name="Minakuchi Y."/>
            <person name="Ohishi K."/>
            <person name="Motoyama A."/>
            <person name="Aizu T."/>
            <person name="Enomoto A."/>
            <person name="Kondo K."/>
            <person name="Tanaka S."/>
            <person name="Hara Y."/>
            <person name="Koshikawa S."/>
            <person name="Sagara H."/>
            <person name="Miura T."/>
            <person name="Yokobori S."/>
            <person name="Miyagawa K."/>
            <person name="Suzuki Y."/>
            <person name="Kubo T."/>
            <person name="Oyama M."/>
            <person name="Kohara Y."/>
            <person name="Fujiyama A."/>
            <person name="Arakawa K."/>
            <person name="Katayama T."/>
            <person name="Toyoda A."/>
            <person name="Kunieda T."/>
        </authorList>
    </citation>
    <scope>NUCLEOTIDE SEQUENCE [LARGE SCALE GENOMIC DNA]</scope>
    <source>
        <strain evidence="1 2">YOKOZUNA-1</strain>
    </source>
</reference>
<comment type="caution">
    <text evidence="1">The sequence shown here is derived from an EMBL/GenBank/DDBJ whole genome shotgun (WGS) entry which is preliminary data.</text>
</comment>
<evidence type="ECO:0000313" key="1">
    <source>
        <dbReference type="EMBL" id="GAV09541.1"/>
    </source>
</evidence>
<organism evidence="1 2">
    <name type="scientific">Ramazzottius varieornatus</name>
    <name type="common">Water bear</name>
    <name type="synonym">Tardigrade</name>
    <dbReference type="NCBI Taxonomy" id="947166"/>
    <lineage>
        <taxon>Eukaryota</taxon>
        <taxon>Metazoa</taxon>
        <taxon>Ecdysozoa</taxon>
        <taxon>Tardigrada</taxon>
        <taxon>Eutardigrada</taxon>
        <taxon>Parachela</taxon>
        <taxon>Hypsibioidea</taxon>
        <taxon>Ramazzottiidae</taxon>
        <taxon>Ramazzottius</taxon>
    </lineage>
</organism>